<accession>A0A8H3WWW9</accession>
<keyword evidence="2" id="KW-1185">Reference proteome</keyword>
<comment type="caution">
    <text evidence="1">The sequence shown here is derived from an EMBL/GenBank/DDBJ whole genome shotgun (WGS) entry which is preliminary data.</text>
</comment>
<gene>
    <name evidence="1" type="ORF">F8M41_016565</name>
</gene>
<name>A0A8H3WWW9_GIGMA</name>
<dbReference type="AlphaFoldDB" id="A0A8H3WWW9"/>
<protein>
    <submittedName>
        <fullName evidence="1">Uncharacterized protein</fullName>
    </submittedName>
</protein>
<dbReference type="Proteomes" id="UP000439903">
    <property type="component" value="Unassembled WGS sequence"/>
</dbReference>
<dbReference type="EMBL" id="WTPW01003604">
    <property type="protein sequence ID" value="KAF0337029.1"/>
    <property type="molecule type" value="Genomic_DNA"/>
</dbReference>
<evidence type="ECO:0000313" key="2">
    <source>
        <dbReference type="Proteomes" id="UP000439903"/>
    </source>
</evidence>
<evidence type="ECO:0000313" key="1">
    <source>
        <dbReference type="EMBL" id="KAF0337029.1"/>
    </source>
</evidence>
<reference evidence="1 2" key="1">
    <citation type="journal article" date="2019" name="Environ. Microbiol.">
        <title>At the nexus of three kingdoms: the genome of the mycorrhizal fungus Gigaspora margarita provides insights into plant, endobacterial and fungal interactions.</title>
        <authorList>
            <person name="Venice F."/>
            <person name="Ghignone S."/>
            <person name="Salvioli di Fossalunga A."/>
            <person name="Amselem J."/>
            <person name="Novero M."/>
            <person name="Xianan X."/>
            <person name="Sedzielewska Toro K."/>
            <person name="Morin E."/>
            <person name="Lipzen A."/>
            <person name="Grigoriev I.V."/>
            <person name="Henrissat B."/>
            <person name="Martin F.M."/>
            <person name="Bonfante P."/>
        </authorList>
    </citation>
    <scope>NUCLEOTIDE SEQUENCE [LARGE SCALE GENOMIC DNA]</scope>
    <source>
        <strain evidence="1 2">BEG34</strain>
    </source>
</reference>
<dbReference type="OrthoDB" id="2392335at2759"/>
<proteinExistence type="predicted"/>
<sequence>MQCIATLSKEDKSIVIWTITEELIFKYANSLNANNLEHALNTENIVKSDFKFESIFLSSLFEDLNNALTGISDCKQVIIELNYSYFEFDFAIIDITTKSSQILSAHGLELERREKLAFLENSDLAVVKS</sequence>
<organism evidence="1 2">
    <name type="scientific">Gigaspora margarita</name>
    <dbReference type="NCBI Taxonomy" id="4874"/>
    <lineage>
        <taxon>Eukaryota</taxon>
        <taxon>Fungi</taxon>
        <taxon>Fungi incertae sedis</taxon>
        <taxon>Mucoromycota</taxon>
        <taxon>Glomeromycotina</taxon>
        <taxon>Glomeromycetes</taxon>
        <taxon>Diversisporales</taxon>
        <taxon>Gigasporaceae</taxon>
        <taxon>Gigaspora</taxon>
    </lineage>
</organism>